<evidence type="ECO:0000313" key="3">
    <source>
        <dbReference type="Proteomes" id="UP000695802"/>
    </source>
</evidence>
<gene>
    <name evidence="2" type="ORF">JR064_05180</name>
</gene>
<dbReference type="Proteomes" id="UP000695802">
    <property type="component" value="Unassembled WGS sequence"/>
</dbReference>
<proteinExistence type="predicted"/>
<name>A0ABS3AZP1_9XANT</name>
<evidence type="ECO:0000313" key="2">
    <source>
        <dbReference type="EMBL" id="MBN6101553.1"/>
    </source>
</evidence>
<feature type="compositionally biased region" description="Low complexity" evidence="1">
    <location>
        <begin position="12"/>
        <end position="24"/>
    </location>
</feature>
<reference evidence="2 3" key="1">
    <citation type="submission" date="2021-02" db="EMBL/GenBank/DDBJ databases">
        <title>Taxonomically Unique Crown Gall-Associated Xanthomonas Stains Have Deficiency in Virulence Repertories.</title>
        <authorList>
            <person name="Mafakheri H."/>
            <person name="Taghavi S.M."/>
            <person name="Dimkic I."/>
            <person name="Nemanja K."/>
            <person name="Osdaghi E."/>
        </authorList>
    </citation>
    <scope>NUCLEOTIDE SEQUENCE [LARGE SCALE GENOMIC DNA]</scope>
    <source>
        <strain evidence="2 3">FX4</strain>
    </source>
</reference>
<accession>A0ABS3AZP1</accession>
<evidence type="ECO:0000256" key="1">
    <source>
        <dbReference type="SAM" id="MobiDB-lite"/>
    </source>
</evidence>
<protein>
    <submittedName>
        <fullName evidence="2">Uncharacterized protein</fullName>
    </submittedName>
</protein>
<comment type="caution">
    <text evidence="2">The sequence shown here is derived from an EMBL/GenBank/DDBJ whole genome shotgun (WGS) entry which is preliminary data.</text>
</comment>
<dbReference type="RefSeq" id="WP_206229032.1">
    <property type="nucleotide sequence ID" value="NZ_JAFIWB010000003.1"/>
</dbReference>
<organism evidence="2 3">
    <name type="scientific">Xanthomonas bonasiae</name>
    <dbReference type="NCBI Taxonomy" id="2810351"/>
    <lineage>
        <taxon>Bacteria</taxon>
        <taxon>Pseudomonadati</taxon>
        <taxon>Pseudomonadota</taxon>
        <taxon>Gammaproteobacteria</taxon>
        <taxon>Lysobacterales</taxon>
        <taxon>Lysobacteraceae</taxon>
        <taxon>Xanthomonas</taxon>
    </lineage>
</organism>
<dbReference type="EMBL" id="JAFIWB010000003">
    <property type="protein sequence ID" value="MBN6101553.1"/>
    <property type="molecule type" value="Genomic_DNA"/>
</dbReference>
<keyword evidence="3" id="KW-1185">Reference proteome</keyword>
<sequence>MLLPLLDPRCTPARGSGAPAGRAAGNPIRLGMCRHGRAAALADAGVPAAIDAATGIGQVASGHTTNAAQQRLTPGLHIRLSH</sequence>
<feature type="region of interest" description="Disordered" evidence="1">
    <location>
        <begin position="1"/>
        <end position="24"/>
    </location>
</feature>